<dbReference type="AlphaFoldDB" id="A0A9N9P932"/>
<keyword evidence="2" id="KW-1185">Reference proteome</keyword>
<dbReference type="OrthoDB" id="2491108at2759"/>
<dbReference type="EMBL" id="CAJVPY010036474">
    <property type="protein sequence ID" value="CAG8802042.1"/>
    <property type="molecule type" value="Genomic_DNA"/>
</dbReference>
<protein>
    <submittedName>
        <fullName evidence="1">9926_t:CDS:1</fullName>
    </submittedName>
</protein>
<comment type="caution">
    <text evidence="1">The sequence shown here is derived from an EMBL/GenBank/DDBJ whole genome shotgun (WGS) entry which is preliminary data.</text>
</comment>
<dbReference type="Proteomes" id="UP000789405">
    <property type="component" value="Unassembled WGS sequence"/>
</dbReference>
<evidence type="ECO:0000313" key="1">
    <source>
        <dbReference type="EMBL" id="CAG8802042.1"/>
    </source>
</evidence>
<sequence>NGNLIIVNQTLYKAHVFTQENDSKLTHKFMIKLESDPDTTIVFITTKGKLLITNWYIGTITKWDIKTLTFEAHFLCNPYYNVQHVKLSNDKILLFVYKVKYNKSGEISSCIDVYLTQNGIKFLTYQENVSFVLRDLFTDSDLEAINANNLIDYKNNNLIDSKNLIKQENYYHRAYIIKSDKIIMKSRINQNLVIKKLVQDKRNWIDYLKNTLKDSNKIFSVRSKLIKMLEQSDVEIINNTNKTYEYGKYLVKWTLNLKYEEEYKRKRIIFIAESLMTESFKAEKKML</sequence>
<reference evidence="1" key="1">
    <citation type="submission" date="2021-06" db="EMBL/GenBank/DDBJ databases">
        <authorList>
            <person name="Kallberg Y."/>
            <person name="Tangrot J."/>
            <person name="Rosling A."/>
        </authorList>
    </citation>
    <scope>NUCLEOTIDE SEQUENCE</scope>
    <source>
        <strain evidence="1">MA453B</strain>
    </source>
</reference>
<evidence type="ECO:0000313" key="2">
    <source>
        <dbReference type="Proteomes" id="UP000789405"/>
    </source>
</evidence>
<proteinExistence type="predicted"/>
<organism evidence="1 2">
    <name type="scientific">Dentiscutata erythropus</name>
    <dbReference type="NCBI Taxonomy" id="1348616"/>
    <lineage>
        <taxon>Eukaryota</taxon>
        <taxon>Fungi</taxon>
        <taxon>Fungi incertae sedis</taxon>
        <taxon>Mucoromycota</taxon>
        <taxon>Glomeromycotina</taxon>
        <taxon>Glomeromycetes</taxon>
        <taxon>Diversisporales</taxon>
        <taxon>Gigasporaceae</taxon>
        <taxon>Dentiscutata</taxon>
    </lineage>
</organism>
<name>A0A9N9P932_9GLOM</name>
<feature type="non-terminal residue" evidence="1">
    <location>
        <position position="287"/>
    </location>
</feature>
<accession>A0A9N9P932</accession>
<gene>
    <name evidence="1" type="ORF">DERYTH_LOCUS23588</name>
</gene>